<feature type="region of interest" description="Disordered" evidence="1">
    <location>
        <begin position="1133"/>
        <end position="1152"/>
    </location>
</feature>
<comment type="caution">
    <text evidence="4">The sequence shown here is derived from an EMBL/GenBank/DDBJ whole genome shotgun (WGS) entry which is preliminary data.</text>
</comment>
<feature type="signal peptide" evidence="3">
    <location>
        <begin position="1"/>
        <end position="15"/>
    </location>
</feature>
<dbReference type="Gene3D" id="2.70.98.70">
    <property type="match status" value="1"/>
</dbReference>
<reference evidence="4 5" key="1">
    <citation type="submission" date="2024-04" db="EMBL/GenBank/DDBJ databases">
        <title>Tritrichomonas musculus Genome.</title>
        <authorList>
            <person name="Alves-Ferreira E."/>
            <person name="Grigg M."/>
            <person name="Lorenzi H."/>
            <person name="Galac M."/>
        </authorList>
    </citation>
    <scope>NUCLEOTIDE SEQUENCE [LARGE SCALE GENOMIC DNA]</scope>
    <source>
        <strain evidence="4 5">EAF2021</strain>
    </source>
</reference>
<dbReference type="Gene3D" id="1.50.10.100">
    <property type="entry name" value="Chondroitin AC/alginate lyase"/>
    <property type="match status" value="1"/>
</dbReference>
<keyword evidence="2" id="KW-0472">Membrane</keyword>
<accession>A0ABR2KDN1</accession>
<evidence type="ECO:0000256" key="2">
    <source>
        <dbReference type="SAM" id="Phobius"/>
    </source>
</evidence>
<dbReference type="SUPFAM" id="SSF48230">
    <property type="entry name" value="Chondroitin AC/alginate lyase"/>
    <property type="match status" value="1"/>
</dbReference>
<organism evidence="4 5">
    <name type="scientific">Tritrichomonas musculus</name>
    <dbReference type="NCBI Taxonomy" id="1915356"/>
    <lineage>
        <taxon>Eukaryota</taxon>
        <taxon>Metamonada</taxon>
        <taxon>Parabasalia</taxon>
        <taxon>Tritrichomonadida</taxon>
        <taxon>Tritrichomonadidae</taxon>
        <taxon>Tritrichomonas</taxon>
    </lineage>
</organism>
<evidence type="ECO:0000313" key="4">
    <source>
        <dbReference type="EMBL" id="KAK8889002.1"/>
    </source>
</evidence>
<sequence>MFCILLFIHTSLCHQKIIHEWDSEIINELFKTSKVEHPASIINKKDLERARKNIEKYDWARKRRDSVANSANGIIGRYNDEFLDNMVPRTTPNTHTFCPNCAKLGGFMSKGTWSWHNSKPNEITCSKCGAKFPNNKKYPESISYTSKWDPEQVITYINTGPQICMKYFRCYSSVEGVIRGKKLDYTINRLPTLYEAYALTGDIKYANAVKKFLLKLADRMPYYMVYMGYSYSQYADCDPHYVVQNLPNLPIINGHQCPMIAADSDQYDDKAFFSNYWSASRLGTSGTDGEYVQIFAQAYDMIADALKDDGKPLLSEEEKNHIEKDLLIESCLLGYFDKKINNKSTMNLKGCALVGLVVGNAKLVHFGIDGFNRTLSEYYLKDGSTSQSQGYGIKTLNGLSGLNLAFRNYSDPPNFVPGENEQILKNFNINHDTEFEPIWHALMWAVNSDFYYPIIGDETFKVTFPTSYDYLVSEYKRKYMLEYVGMLQSEGINYSPNLYLSDPDYVPYNGTVKLPDFVYPYLQQGYIRSGKDGRESILILDASPADGGHHHLDSLNIIYTKYNKEMLLDLGYLVDHPNGSFTQATVAHQTCLFDGIDQQLNNRGGQFHLFDATNEDTKVMQASSRPYSTADVYQRTLLQMKHDKNDYVVDIFRAKGGKKRRELVIHGPNNDYQMNKKLSFNDPYEVVPAPSSIEFRIRSIMKFEIADFSLYETNEDGSQGDEILRDLNLESTGNGECKDDVFICYNKNAKTDVSYSLVDGPTKGKKAVQIEVTKGNNCNLLIGHSKKYLPLKENARYILQFKARGKNFVDRIRLKYSNVENEYKKLSLNDIKENEWTLFKGYFDIGKPFSEALGTITNDPVSIEWKIDENTNFSIFAPSRPNQKVFFKNGWGQRKTGNADIGATLPYFYFYRDIEDKVSTWVTVYEGYKDGHRLVESVEARDDDHGNVEIKVKTTDGCDLITSSFEGKEVASSFGLKSNAKIAVINNGKPRLFDGNFLEFNGQQINRKVSTYNGTVLGIGITETKDKSWFDIDDSVDINKVRPGQILFVQGDDKVSRGYPILRTEKVAKAGYRVYVKYDYKGFKSHPANTYHIMNVISEFDSPDKPTTTTTTKISSSLPDEYLSDLSEIWGNESDSGFNETDNEDKQKENKKKRLSTAGIVGIVFAVIAVIAAVVGGSIFIIRRSRKQSSESGFDVYSNNQI</sequence>
<keyword evidence="2" id="KW-1133">Transmembrane helix</keyword>
<proteinExistence type="predicted"/>
<keyword evidence="2" id="KW-0812">Transmembrane</keyword>
<gene>
    <name evidence="4" type="ORF">M9Y10_033744</name>
</gene>
<protein>
    <submittedName>
        <fullName evidence="4">Uncharacterized protein</fullName>
    </submittedName>
</protein>
<dbReference type="Proteomes" id="UP001470230">
    <property type="component" value="Unassembled WGS sequence"/>
</dbReference>
<dbReference type="InterPro" id="IPR008929">
    <property type="entry name" value="Chondroitin_lyas"/>
</dbReference>
<evidence type="ECO:0000313" key="5">
    <source>
        <dbReference type="Proteomes" id="UP001470230"/>
    </source>
</evidence>
<name>A0ABR2KDN1_9EUKA</name>
<dbReference type="EMBL" id="JAPFFF010000005">
    <property type="protein sequence ID" value="KAK8889002.1"/>
    <property type="molecule type" value="Genomic_DNA"/>
</dbReference>
<keyword evidence="5" id="KW-1185">Reference proteome</keyword>
<feature type="transmembrane region" description="Helical" evidence="2">
    <location>
        <begin position="1158"/>
        <end position="1182"/>
    </location>
</feature>
<feature type="chain" id="PRO_5045438375" evidence="3">
    <location>
        <begin position="16"/>
        <end position="1202"/>
    </location>
</feature>
<keyword evidence="3" id="KW-0732">Signal</keyword>
<evidence type="ECO:0000256" key="3">
    <source>
        <dbReference type="SAM" id="SignalP"/>
    </source>
</evidence>
<evidence type="ECO:0000256" key="1">
    <source>
        <dbReference type="SAM" id="MobiDB-lite"/>
    </source>
</evidence>
<dbReference type="Gene3D" id="2.60.120.260">
    <property type="entry name" value="Galactose-binding domain-like"/>
    <property type="match status" value="1"/>
</dbReference>